<accession>A0AA39ZXS7</accession>
<dbReference type="AlphaFoldDB" id="A0AA39ZXS7"/>
<dbReference type="SUPFAM" id="SSF52540">
    <property type="entry name" value="P-loop containing nucleoside triphosphate hydrolases"/>
    <property type="match status" value="1"/>
</dbReference>
<dbReference type="InterPro" id="IPR053137">
    <property type="entry name" value="NLR-like"/>
</dbReference>
<dbReference type="PANTHER" id="PTHR46082">
    <property type="entry name" value="ATP/GTP-BINDING PROTEIN-RELATED"/>
    <property type="match status" value="1"/>
</dbReference>
<dbReference type="GO" id="GO:0016787">
    <property type="term" value="F:hydrolase activity"/>
    <property type="evidence" value="ECO:0007669"/>
    <property type="project" value="UniProtKB-KW"/>
</dbReference>
<evidence type="ECO:0000313" key="2">
    <source>
        <dbReference type="EMBL" id="KAK0705593.1"/>
    </source>
</evidence>
<dbReference type="EMBL" id="JAUKUA010000007">
    <property type="protein sequence ID" value="KAK0705593.1"/>
    <property type="molecule type" value="Genomic_DNA"/>
</dbReference>
<sequence length="704" mass="78858">MGIIVDKRSATMNLPGEREKQVPIDADHSAICKFDSPNSGTCELVLGTIAAQIKRALELAQDNRDPHHTPDHACLPCYHIPMPQNQRFIGREGTLDTLKRKLFLENEARTVALVGLGGVGKTQVALQLAHWVKVHKPEYSVFWVPALSEATFEQAYTEIAKKLAIHKSSGDGDPKDLVRQHLSSSSAGRWLLVVDNADDGAVVFGDPGKGGGARDYLPESEDGLTLFTTRSREVAVDVAGSDVVELDEMNSEDATSLLQKSLIRKNRVSNGAEVNELLAELTYLPLAIAQAAAYLNRNQVSVAEYLKLLRGTEQDMVSLMSREFRDSTRYEGTQNAIATTWLVSFDHIRKSDSTAADLLAFISYIEPKSIPQSILPGCQSEEQIVHAIGTLRAYAFLSKRGESKMYDMHSLVHMATRIWVSKRGLAIQEAGKAIRHVAKVFPSDDYENRSLWREYMPHSIRMLQGPEGRDVEERYNLSYWTGRCLRVDGRIKESVWCLEQCQRWWVDCFDEDHPSRLASQHTLAIAYQANGQVKKAVELLEHVVEVRERVLTEDHPDRLASQHVLAGVYQANGQVKKAVELLEHVVEVQEKILTEDHPDRLASQHVLAGVYQANGQVKKAVELLEHVVEVRERILTEDHPDRLASQHALSIAYQANGQVKKAVELLEHVVEVQEKILTEGHPDRLTSQHALVWIRNRLACERGG</sequence>
<dbReference type="Pfam" id="PF00931">
    <property type="entry name" value="NB-ARC"/>
    <property type="match status" value="1"/>
</dbReference>
<dbReference type="Gene3D" id="3.40.50.300">
    <property type="entry name" value="P-loop containing nucleotide triphosphate hydrolases"/>
    <property type="match status" value="1"/>
</dbReference>
<reference evidence="2" key="1">
    <citation type="submission" date="2023-06" db="EMBL/GenBank/DDBJ databases">
        <title>Genome-scale phylogeny and comparative genomics of the fungal order Sordariales.</title>
        <authorList>
            <consortium name="Lawrence Berkeley National Laboratory"/>
            <person name="Hensen N."/>
            <person name="Bonometti L."/>
            <person name="Westerberg I."/>
            <person name="Brannstrom I.O."/>
            <person name="Guillou S."/>
            <person name="Cros-Aarteil S."/>
            <person name="Calhoun S."/>
            <person name="Haridas S."/>
            <person name="Kuo A."/>
            <person name="Mondo S."/>
            <person name="Pangilinan J."/>
            <person name="Riley R."/>
            <person name="Labutti K."/>
            <person name="Andreopoulos B."/>
            <person name="Lipzen A."/>
            <person name="Chen C."/>
            <person name="Yanf M."/>
            <person name="Daum C."/>
            <person name="Ng V."/>
            <person name="Clum A."/>
            <person name="Steindorff A."/>
            <person name="Ohm R."/>
            <person name="Martin F."/>
            <person name="Silar P."/>
            <person name="Natvig D."/>
            <person name="Lalanne C."/>
            <person name="Gautier V."/>
            <person name="Ament-Velasquez S.L."/>
            <person name="Kruys A."/>
            <person name="Hutchinson M.I."/>
            <person name="Powell A.J."/>
            <person name="Barry K."/>
            <person name="Miller A.N."/>
            <person name="Grigoriev I.V."/>
            <person name="Debuchy R."/>
            <person name="Gladieux P."/>
            <person name="Thoren M.H."/>
            <person name="Johannesson H."/>
        </authorList>
    </citation>
    <scope>NUCLEOTIDE SEQUENCE</scope>
    <source>
        <strain evidence="2">SMH4607-1</strain>
    </source>
</reference>
<dbReference type="GO" id="GO:0043531">
    <property type="term" value="F:ADP binding"/>
    <property type="evidence" value="ECO:0007669"/>
    <property type="project" value="InterPro"/>
</dbReference>
<dbReference type="SUPFAM" id="SSF48452">
    <property type="entry name" value="TPR-like"/>
    <property type="match status" value="2"/>
</dbReference>
<protein>
    <submittedName>
        <fullName evidence="2">P-loop containing nucleoside triphosphate hydrolase protein</fullName>
    </submittedName>
</protein>
<proteinExistence type="predicted"/>
<evidence type="ECO:0000313" key="3">
    <source>
        <dbReference type="Proteomes" id="UP001172102"/>
    </source>
</evidence>
<dbReference type="Pfam" id="PF13424">
    <property type="entry name" value="TPR_12"/>
    <property type="match status" value="2"/>
</dbReference>
<dbReference type="Proteomes" id="UP001172102">
    <property type="component" value="Unassembled WGS sequence"/>
</dbReference>
<dbReference type="InterPro" id="IPR011990">
    <property type="entry name" value="TPR-like_helical_dom_sf"/>
</dbReference>
<dbReference type="PANTHER" id="PTHR46082:SF6">
    <property type="entry name" value="AAA+ ATPASE DOMAIN-CONTAINING PROTEIN-RELATED"/>
    <property type="match status" value="1"/>
</dbReference>
<dbReference type="Gene3D" id="1.25.40.10">
    <property type="entry name" value="Tetratricopeptide repeat domain"/>
    <property type="match status" value="1"/>
</dbReference>
<dbReference type="InterPro" id="IPR027417">
    <property type="entry name" value="P-loop_NTPase"/>
</dbReference>
<keyword evidence="2" id="KW-0378">Hydrolase</keyword>
<organism evidence="2 3">
    <name type="scientific">Lasiosphaeris hirsuta</name>
    <dbReference type="NCBI Taxonomy" id="260670"/>
    <lineage>
        <taxon>Eukaryota</taxon>
        <taxon>Fungi</taxon>
        <taxon>Dikarya</taxon>
        <taxon>Ascomycota</taxon>
        <taxon>Pezizomycotina</taxon>
        <taxon>Sordariomycetes</taxon>
        <taxon>Sordariomycetidae</taxon>
        <taxon>Sordariales</taxon>
        <taxon>Lasiosphaeriaceae</taxon>
        <taxon>Lasiosphaeris</taxon>
    </lineage>
</organism>
<name>A0AA39ZXS7_9PEZI</name>
<dbReference type="InterPro" id="IPR002182">
    <property type="entry name" value="NB-ARC"/>
</dbReference>
<evidence type="ECO:0000259" key="1">
    <source>
        <dbReference type="Pfam" id="PF00931"/>
    </source>
</evidence>
<comment type="caution">
    <text evidence="2">The sequence shown here is derived from an EMBL/GenBank/DDBJ whole genome shotgun (WGS) entry which is preliminary data.</text>
</comment>
<keyword evidence="3" id="KW-1185">Reference proteome</keyword>
<feature type="domain" description="NB-ARC" evidence="1">
    <location>
        <begin position="92"/>
        <end position="265"/>
    </location>
</feature>
<gene>
    <name evidence="2" type="ORF">B0H67DRAFT_387392</name>
</gene>